<sequence length="596" mass="68997">MIYIFWPNTLTKLRAQDCVVIGLCCGQSDLLVLLLASLEVSNKISQPYRNIGVLKTNGEFECHLDTDDYSVVMFRPPNLNLMQFYSLKPISLILPDRDTSQLFESKSKHMAGFRERGGPPSSFRDSLNEINLYHRKLEHFYRVHEELRLKSEKISSSRSRLRNWLRNLGTSRLISILHYLVIYFTVTLHFIASGVSSLLNKGPVPLVNVSVTAQQMDLRCQQVCYLPIQFLRIYGRKSATTSPPLRPLETNSSRTFLCEMYPDYIRFYNTLWLVVNDICFGLIIGALLRDNRFKISAAVSRSLEEFLYKKVRFMTVFLGDNPFGIKLNGELAKFLSELFQWIIDFSHETYISTIIRYPSVEFMVDVISGICSLFGANFALSLIADLVSLLSMHISLFYFISARIYNWQLNLMLTLFYLFCGKKRNVLRKRVDGNMFQLDQLLMGTLFFTVNVFLLPTVAIFYAFFTLLRIVILTLEVTLESTMAMLNHFPLFALLLRLKDPRRIPGGIYFHQLGNDGRMFRLENKSLSLRSMFKPFSALMSYTTNTYISSTTLARCIVGLPILVQRRRMYQTLYFSLPTRPETPRDLWNLLKTTLP</sequence>
<gene>
    <name evidence="2" type="ORF">LAMI_0G02696G</name>
</gene>
<dbReference type="GO" id="GO:0006506">
    <property type="term" value="P:GPI anchor biosynthetic process"/>
    <property type="evidence" value="ECO:0007669"/>
    <property type="project" value="InterPro"/>
</dbReference>
<dbReference type="GO" id="GO:0016020">
    <property type="term" value="C:membrane"/>
    <property type="evidence" value="ECO:0007669"/>
    <property type="project" value="InterPro"/>
</dbReference>
<dbReference type="EMBL" id="LT598469">
    <property type="protein sequence ID" value="SCV00069.1"/>
    <property type="molecule type" value="Genomic_DNA"/>
</dbReference>
<feature type="transmembrane region" description="Helical" evidence="1">
    <location>
        <begin position="270"/>
        <end position="288"/>
    </location>
</feature>
<organism evidence="2 3">
    <name type="scientific">Lachancea mirantina</name>
    <dbReference type="NCBI Taxonomy" id="1230905"/>
    <lineage>
        <taxon>Eukaryota</taxon>
        <taxon>Fungi</taxon>
        <taxon>Dikarya</taxon>
        <taxon>Ascomycota</taxon>
        <taxon>Saccharomycotina</taxon>
        <taxon>Saccharomycetes</taxon>
        <taxon>Saccharomycetales</taxon>
        <taxon>Saccharomycetaceae</taxon>
        <taxon>Lachancea</taxon>
    </lineage>
</organism>
<dbReference type="OrthoDB" id="70250at2759"/>
<keyword evidence="1" id="KW-0812">Transmembrane</keyword>
<evidence type="ECO:0000256" key="1">
    <source>
        <dbReference type="SAM" id="Phobius"/>
    </source>
</evidence>
<keyword evidence="1" id="KW-1133">Transmembrane helix</keyword>
<dbReference type="InterPro" id="IPR007720">
    <property type="entry name" value="PigQ/GPI1"/>
</dbReference>
<name>A0A1G4K7V3_9SACH</name>
<feature type="transmembrane region" description="Helical" evidence="1">
    <location>
        <begin position="441"/>
        <end position="464"/>
    </location>
</feature>
<accession>A0A1G4K7V3</accession>
<feature type="transmembrane region" description="Helical" evidence="1">
    <location>
        <begin position="176"/>
        <end position="199"/>
    </location>
</feature>
<proteinExistence type="predicted"/>
<dbReference type="PANTHER" id="PTHR21329:SF3">
    <property type="entry name" value="PHOSPHATIDYLINOSITOL N-ACETYLGLUCOSAMINYLTRANSFERASE SUBUNIT Q"/>
    <property type="match status" value="1"/>
</dbReference>
<reference evidence="2 3" key="1">
    <citation type="submission" date="2016-03" db="EMBL/GenBank/DDBJ databases">
        <authorList>
            <person name="Devillers H."/>
        </authorList>
    </citation>
    <scope>NUCLEOTIDE SEQUENCE [LARGE SCALE GENOMIC DNA]</scope>
    <source>
        <strain evidence="2">CBS 11717</strain>
    </source>
</reference>
<protein>
    <submittedName>
        <fullName evidence="2">LAMI_0G02696g1_1</fullName>
    </submittedName>
</protein>
<evidence type="ECO:0000313" key="2">
    <source>
        <dbReference type="EMBL" id="SCV00069.1"/>
    </source>
</evidence>
<dbReference type="PANTHER" id="PTHR21329">
    <property type="entry name" value="PHOSPHATIDYLINOSITOL N-ACETYLGLUCOSAMINYLTRANSFERASE SUBUNIT Q-RELATED"/>
    <property type="match status" value="1"/>
</dbReference>
<feature type="transmembrane region" description="Helical" evidence="1">
    <location>
        <begin position="362"/>
        <end position="384"/>
    </location>
</feature>
<dbReference type="STRING" id="1230905.A0A1G4K7V3"/>
<evidence type="ECO:0000313" key="3">
    <source>
        <dbReference type="Proteomes" id="UP000191024"/>
    </source>
</evidence>
<feature type="transmembrane region" description="Helical" evidence="1">
    <location>
        <begin position="396"/>
        <end position="420"/>
    </location>
</feature>
<keyword evidence="1" id="KW-0472">Membrane</keyword>
<keyword evidence="3" id="KW-1185">Reference proteome</keyword>
<dbReference type="GO" id="GO:0005783">
    <property type="term" value="C:endoplasmic reticulum"/>
    <property type="evidence" value="ECO:0007669"/>
    <property type="project" value="TreeGrafter"/>
</dbReference>
<dbReference type="AlphaFoldDB" id="A0A1G4K7V3"/>
<dbReference type="Pfam" id="PF05024">
    <property type="entry name" value="Gpi1"/>
    <property type="match status" value="1"/>
</dbReference>
<dbReference type="Proteomes" id="UP000191024">
    <property type="component" value="Chromosome G"/>
</dbReference>